<dbReference type="InterPro" id="IPR013783">
    <property type="entry name" value="Ig-like_fold"/>
</dbReference>
<dbReference type="SUPFAM" id="SSF49299">
    <property type="entry name" value="PKD domain"/>
    <property type="match status" value="1"/>
</dbReference>
<dbReference type="PATRIC" id="fig|1307839.3.peg.1426"/>
<dbReference type="InterPro" id="IPR035986">
    <property type="entry name" value="PKD_dom_sf"/>
</dbReference>
<dbReference type="NCBIfam" id="TIGR04131">
    <property type="entry name" value="Bac_Flav_CTERM"/>
    <property type="match status" value="1"/>
</dbReference>
<accession>A0A0S2HY92</accession>
<evidence type="ECO:0000313" key="3">
    <source>
        <dbReference type="Proteomes" id="UP000064893"/>
    </source>
</evidence>
<dbReference type="InterPro" id="IPR000601">
    <property type="entry name" value="PKD_dom"/>
</dbReference>
<feature type="domain" description="PKD" evidence="1">
    <location>
        <begin position="129"/>
        <end position="187"/>
    </location>
</feature>
<organism evidence="2 3">
    <name type="scientific">Salinivirga cyanobacteriivorans</name>
    <dbReference type="NCBI Taxonomy" id="1307839"/>
    <lineage>
        <taxon>Bacteria</taxon>
        <taxon>Pseudomonadati</taxon>
        <taxon>Bacteroidota</taxon>
        <taxon>Bacteroidia</taxon>
        <taxon>Bacteroidales</taxon>
        <taxon>Salinivirgaceae</taxon>
        <taxon>Salinivirga</taxon>
    </lineage>
</organism>
<dbReference type="Gene3D" id="2.60.40.10">
    <property type="entry name" value="Immunoglobulins"/>
    <property type="match status" value="1"/>
</dbReference>
<evidence type="ECO:0000259" key="1">
    <source>
        <dbReference type="PROSITE" id="PS50093"/>
    </source>
</evidence>
<dbReference type="PROSITE" id="PS50093">
    <property type="entry name" value="PKD"/>
    <property type="match status" value="1"/>
</dbReference>
<dbReference type="AlphaFoldDB" id="A0A0S2HY92"/>
<dbReference type="Proteomes" id="UP000064893">
    <property type="component" value="Chromosome"/>
</dbReference>
<protein>
    <recommendedName>
        <fullName evidence="1">PKD domain-containing protein</fullName>
    </recommendedName>
</protein>
<dbReference type="Pfam" id="PF13585">
    <property type="entry name" value="CHU_C"/>
    <property type="match status" value="1"/>
</dbReference>
<reference evidence="2 3" key="1">
    <citation type="submission" date="2015-11" db="EMBL/GenBank/DDBJ databases">
        <title>Description and complete genome sequence of a novel strain predominating in hypersaline microbial mats and representing a new family of the Bacteriodetes phylum.</title>
        <authorList>
            <person name="Spring S."/>
            <person name="Bunk B."/>
            <person name="Sproer C."/>
            <person name="Klenk H.-P."/>
        </authorList>
    </citation>
    <scope>NUCLEOTIDE SEQUENCE [LARGE SCALE GENOMIC DNA]</scope>
    <source>
        <strain evidence="2 3">L21-Spi-D4</strain>
    </source>
</reference>
<gene>
    <name evidence="2" type="ORF">L21SP5_01333</name>
</gene>
<evidence type="ECO:0000313" key="2">
    <source>
        <dbReference type="EMBL" id="ALO14984.1"/>
    </source>
</evidence>
<keyword evidence="3" id="KW-1185">Reference proteome</keyword>
<sequence>MIRILIIILALFLPQIIIGQDFTITTTNNQPCVGETITLSHTENCDWTVPGTDGEFFDQPDNLSGVSSILLTGIEPGEYTIDATTGAGNGSVVITVSTVSANFEISQAGINGYKIQVSSDIQNTPYLFPITFSWDFGDGTTIEDIIENNNNEVRSFQSYTYDSQTQDSIFDITLTVTNNVGCSASLTQADTIHKIFKAPNVFTPNGDGVNDFFTAQTDGQTEFDMYVYSRWGNVVYESEKPTTRVVWDGRLKDGKKVSSGIYYYVIIPRNAPDTEKLTGFVHVFVDKE</sequence>
<dbReference type="CDD" id="cd00146">
    <property type="entry name" value="PKD"/>
    <property type="match status" value="1"/>
</dbReference>
<dbReference type="Gene3D" id="2.60.40.4070">
    <property type="match status" value="1"/>
</dbReference>
<dbReference type="STRING" id="1307839.L21SP5_01333"/>
<dbReference type="EMBL" id="CP013118">
    <property type="protein sequence ID" value="ALO14984.1"/>
    <property type="molecule type" value="Genomic_DNA"/>
</dbReference>
<dbReference type="KEGG" id="blq:L21SP5_01333"/>
<dbReference type="RefSeq" id="WP_057952491.1">
    <property type="nucleotide sequence ID" value="NZ_CP013118.1"/>
</dbReference>
<dbReference type="InterPro" id="IPR026341">
    <property type="entry name" value="T9SS_type_B"/>
</dbReference>
<name>A0A0S2HY92_9BACT</name>
<proteinExistence type="predicted"/>